<keyword evidence="2" id="KW-1185">Reference proteome</keyword>
<protein>
    <submittedName>
        <fullName evidence="1">Uncharacterized protein</fullName>
    </submittedName>
</protein>
<sequence length="170" mass="18904">METHRAAAPAFARDLDREVAEALGPSRETELDLRWNPRGHRELSTPILTGQQLALWVVLLEPGEWAVLELPGGEESRWAQVMRVDEDCIVEVHDGSPGDWASRVLRERDAGANSDEADGLWHGFDAAEILWAWLHGALPSGCRRARLMRRRAGSVGDVVWCTADLPHGSR</sequence>
<gene>
    <name evidence="1" type="ORF">L332_01750</name>
</gene>
<dbReference type="Proteomes" id="UP000016462">
    <property type="component" value="Unassembled WGS sequence"/>
</dbReference>
<name>U1LLJ2_9MICO</name>
<organism evidence="1 2">
    <name type="scientific">Agrococcus pavilionensis RW1</name>
    <dbReference type="NCBI Taxonomy" id="1330458"/>
    <lineage>
        <taxon>Bacteria</taxon>
        <taxon>Bacillati</taxon>
        <taxon>Actinomycetota</taxon>
        <taxon>Actinomycetes</taxon>
        <taxon>Micrococcales</taxon>
        <taxon>Microbacteriaceae</taxon>
        <taxon>Agrococcus</taxon>
    </lineage>
</organism>
<dbReference type="EMBL" id="ASHR01000036">
    <property type="protein sequence ID" value="ERG63179.1"/>
    <property type="molecule type" value="Genomic_DNA"/>
</dbReference>
<dbReference type="AlphaFoldDB" id="U1LLJ2"/>
<evidence type="ECO:0000313" key="1">
    <source>
        <dbReference type="EMBL" id="ERG63179.1"/>
    </source>
</evidence>
<proteinExistence type="predicted"/>
<evidence type="ECO:0000313" key="2">
    <source>
        <dbReference type="Proteomes" id="UP000016462"/>
    </source>
</evidence>
<reference evidence="1 2" key="1">
    <citation type="journal article" date="2013" name="Genome Announc.">
        <title>First draft genome sequence from a member of the genus agrococcus, isolated from modern microbialites.</title>
        <authorList>
            <person name="White R.A.III."/>
            <person name="Grassa C.J."/>
            <person name="Suttle C.A."/>
        </authorList>
    </citation>
    <scope>NUCLEOTIDE SEQUENCE [LARGE SCALE GENOMIC DNA]</scope>
    <source>
        <strain evidence="1 2">RW1</strain>
    </source>
</reference>
<accession>U1LLJ2</accession>
<dbReference type="OrthoDB" id="5242426at2"/>
<comment type="caution">
    <text evidence="1">The sequence shown here is derived from an EMBL/GenBank/DDBJ whole genome shotgun (WGS) entry which is preliminary data.</text>
</comment>
<dbReference type="RefSeq" id="WP_021065119.1">
    <property type="nucleotide sequence ID" value="NZ_ASHR01000036.1"/>
</dbReference>